<accession>A0ABM6JTD3</accession>
<reference evidence="2 3" key="1">
    <citation type="submission" date="2016-04" db="EMBL/GenBank/DDBJ databases">
        <title>Comparative Genomics and Epigenetics of Sporosarcina ureae.</title>
        <authorList>
            <person name="Oliver A.S."/>
            <person name="Cooper K.K."/>
        </authorList>
    </citation>
    <scope>NUCLEOTIDE SEQUENCE [LARGE SCALE GENOMIC DNA]</scope>
    <source>
        <strain evidence="2 3">S204</strain>
    </source>
</reference>
<dbReference type="EMBL" id="CP015108">
    <property type="protein sequence ID" value="ARF13365.1"/>
    <property type="molecule type" value="Genomic_DNA"/>
</dbReference>
<proteinExistence type="predicted"/>
<gene>
    <name evidence="2" type="ORF">SporoS204_03710</name>
</gene>
<feature type="region of interest" description="Disordered" evidence="1">
    <location>
        <begin position="1"/>
        <end position="24"/>
    </location>
</feature>
<evidence type="ECO:0000313" key="2">
    <source>
        <dbReference type="EMBL" id="ARF13365.1"/>
    </source>
</evidence>
<protein>
    <submittedName>
        <fullName evidence="2">Uncharacterized protein</fullName>
    </submittedName>
</protein>
<sequence length="243" mass="27891">MIFIKEVSRNPAFSSPTSNGPDEQTRVLTDYISQKNLFKIAGIHEPLRKSLTLKKFFKSKRNQQVVISSFGEVDSSLETEGKVAAIGRDFVMLTNLQKRIWIPYTYIETANIPFGFPSYSNTHQHHLYDNQLQKNLTLRFGETVNKREVLVQQFFEESFRTNFLSWKGTRVEAVLSNETVSGKIMNTTKSELLLTSFGTVRKIPLVEIRIVSTISLVSFWKKEMRTLLQSFGGKVRGGRKNEK</sequence>
<name>A0ABM6JTD3_SPOUR</name>
<dbReference type="Proteomes" id="UP000192486">
    <property type="component" value="Chromosome"/>
</dbReference>
<evidence type="ECO:0000313" key="3">
    <source>
        <dbReference type="Proteomes" id="UP000192486"/>
    </source>
</evidence>
<keyword evidence="3" id="KW-1185">Reference proteome</keyword>
<evidence type="ECO:0000256" key="1">
    <source>
        <dbReference type="SAM" id="MobiDB-lite"/>
    </source>
</evidence>
<feature type="compositionally biased region" description="Polar residues" evidence="1">
    <location>
        <begin position="11"/>
        <end position="22"/>
    </location>
</feature>
<organism evidence="2 3">
    <name type="scientific">Sporosarcina ureae</name>
    <dbReference type="NCBI Taxonomy" id="1571"/>
    <lineage>
        <taxon>Bacteria</taxon>
        <taxon>Bacillati</taxon>
        <taxon>Bacillota</taxon>
        <taxon>Bacilli</taxon>
        <taxon>Bacillales</taxon>
        <taxon>Caryophanaceae</taxon>
        <taxon>Sporosarcina</taxon>
    </lineage>
</organism>